<dbReference type="PANTHER" id="PTHR30514">
    <property type="entry name" value="GLUCOKINASE"/>
    <property type="match status" value="1"/>
</dbReference>
<dbReference type="InterPro" id="IPR009057">
    <property type="entry name" value="Homeodomain-like_sf"/>
</dbReference>
<organism evidence="3 4">
    <name type="scientific">Tatumella punctata</name>
    <dbReference type="NCBI Taxonomy" id="399969"/>
    <lineage>
        <taxon>Bacteria</taxon>
        <taxon>Pseudomonadati</taxon>
        <taxon>Pseudomonadota</taxon>
        <taxon>Gammaproteobacteria</taxon>
        <taxon>Enterobacterales</taxon>
        <taxon>Erwiniaceae</taxon>
        <taxon>Tatumella</taxon>
    </lineage>
</organism>
<dbReference type="RefSeq" id="WP_343877442.1">
    <property type="nucleotide sequence ID" value="NZ_BAAAFW010000059.1"/>
</dbReference>
<dbReference type="InterPro" id="IPR001347">
    <property type="entry name" value="SIS_dom"/>
</dbReference>
<evidence type="ECO:0000259" key="1">
    <source>
        <dbReference type="PROSITE" id="PS51071"/>
    </source>
</evidence>
<dbReference type="Proteomes" id="UP001596215">
    <property type="component" value="Unassembled WGS sequence"/>
</dbReference>
<evidence type="ECO:0000259" key="2">
    <source>
        <dbReference type="PROSITE" id="PS51464"/>
    </source>
</evidence>
<dbReference type="InterPro" id="IPR000281">
    <property type="entry name" value="HTH_RpiR"/>
</dbReference>
<accession>A0ABW1VLU7</accession>
<dbReference type="InterPro" id="IPR047640">
    <property type="entry name" value="RpiR-like"/>
</dbReference>
<dbReference type="Pfam" id="PF01380">
    <property type="entry name" value="SIS"/>
    <property type="match status" value="1"/>
</dbReference>
<dbReference type="InterPro" id="IPR036388">
    <property type="entry name" value="WH-like_DNA-bd_sf"/>
</dbReference>
<evidence type="ECO:0000313" key="4">
    <source>
        <dbReference type="Proteomes" id="UP001596215"/>
    </source>
</evidence>
<feature type="domain" description="HTH rpiR-type" evidence="1">
    <location>
        <begin position="15"/>
        <end position="91"/>
    </location>
</feature>
<dbReference type="PROSITE" id="PS51071">
    <property type="entry name" value="HTH_RPIR"/>
    <property type="match status" value="1"/>
</dbReference>
<dbReference type="SUPFAM" id="SSF46689">
    <property type="entry name" value="Homeodomain-like"/>
    <property type="match status" value="1"/>
</dbReference>
<dbReference type="PANTHER" id="PTHR30514:SF1">
    <property type="entry name" value="HTH-TYPE TRANSCRIPTIONAL REGULATOR HEXR-RELATED"/>
    <property type="match status" value="1"/>
</dbReference>
<dbReference type="EMBL" id="JBHSUC010000001">
    <property type="protein sequence ID" value="MFC6360737.1"/>
    <property type="molecule type" value="Genomic_DNA"/>
</dbReference>
<dbReference type="SUPFAM" id="SSF53697">
    <property type="entry name" value="SIS domain"/>
    <property type="match status" value="1"/>
</dbReference>
<dbReference type="Gene3D" id="3.40.50.10490">
    <property type="entry name" value="Glucose-6-phosphate isomerase like protein, domain 1"/>
    <property type="match status" value="1"/>
</dbReference>
<dbReference type="Gene3D" id="1.10.10.10">
    <property type="entry name" value="Winged helix-like DNA-binding domain superfamily/Winged helix DNA-binding domain"/>
    <property type="match status" value="1"/>
</dbReference>
<sequence>MVSASHPKISKHPHDIYGERYHAGKNKLTPRLLKIAEYIHYNRRAVLEQTALEIAAETSSSDASVIRTIQSLGFSGLRELKTVIGIHSGTQKRSAKRVAATVNKLSQDSRGCIDYVVNSYQRSCEMLSSVKNKQAITDSLDLLQRSDRIAIFGIGAAALLADYSCRLFRRNGSDAYVLNRTGISLSEQIAEMRRNDILLMLVQGSAHREGVVTITEARRLGIKIIVLTGETDSLFARRADIVIEIPRGVSTESMPVHATPMICLEILTLGLAARTPVATMSNMEKLYEISRALRSDAAVKKSDPSAAGNPTGKS</sequence>
<evidence type="ECO:0000313" key="3">
    <source>
        <dbReference type="EMBL" id="MFC6360737.1"/>
    </source>
</evidence>
<keyword evidence="4" id="KW-1185">Reference proteome</keyword>
<comment type="caution">
    <text evidence="3">The sequence shown here is derived from an EMBL/GenBank/DDBJ whole genome shotgun (WGS) entry which is preliminary data.</text>
</comment>
<gene>
    <name evidence="3" type="ORF">ACFP73_01240</name>
</gene>
<dbReference type="InterPro" id="IPR046348">
    <property type="entry name" value="SIS_dom_sf"/>
</dbReference>
<dbReference type="PROSITE" id="PS51464">
    <property type="entry name" value="SIS"/>
    <property type="match status" value="1"/>
</dbReference>
<proteinExistence type="predicted"/>
<feature type="domain" description="SIS" evidence="2">
    <location>
        <begin position="139"/>
        <end position="276"/>
    </location>
</feature>
<dbReference type="Pfam" id="PF01418">
    <property type="entry name" value="HTH_6"/>
    <property type="match status" value="1"/>
</dbReference>
<name>A0ABW1VLU7_9GAMM</name>
<protein>
    <submittedName>
        <fullName evidence="3">MurR/RpiR family transcriptional regulator</fullName>
    </submittedName>
</protein>
<reference evidence="4" key="1">
    <citation type="journal article" date="2019" name="Int. J. Syst. Evol. Microbiol.">
        <title>The Global Catalogue of Microorganisms (GCM) 10K type strain sequencing project: providing services to taxonomists for standard genome sequencing and annotation.</title>
        <authorList>
            <consortium name="The Broad Institute Genomics Platform"/>
            <consortium name="The Broad Institute Genome Sequencing Center for Infectious Disease"/>
            <person name="Wu L."/>
            <person name="Ma J."/>
        </authorList>
    </citation>
    <scope>NUCLEOTIDE SEQUENCE [LARGE SCALE GENOMIC DNA]</scope>
    <source>
        <strain evidence="4">CGMCC 4.1530</strain>
    </source>
</reference>